<feature type="transmembrane region" description="Helical" evidence="7">
    <location>
        <begin position="130"/>
        <end position="154"/>
    </location>
</feature>
<dbReference type="CDD" id="cd06261">
    <property type="entry name" value="TM_PBP2"/>
    <property type="match status" value="1"/>
</dbReference>
<dbReference type="GO" id="GO:0005886">
    <property type="term" value="C:plasma membrane"/>
    <property type="evidence" value="ECO:0007669"/>
    <property type="project" value="UniProtKB-SubCell"/>
</dbReference>
<evidence type="ECO:0000313" key="9">
    <source>
        <dbReference type="EMBL" id="GAQ63164.1"/>
    </source>
</evidence>
<feature type="transmembrane region" description="Helical" evidence="7">
    <location>
        <begin position="219"/>
        <end position="244"/>
    </location>
</feature>
<dbReference type="Gene3D" id="1.10.3720.10">
    <property type="entry name" value="MetI-like"/>
    <property type="match status" value="1"/>
</dbReference>
<dbReference type="PROSITE" id="PS50928">
    <property type="entry name" value="ABC_TM1"/>
    <property type="match status" value="1"/>
</dbReference>
<protein>
    <submittedName>
        <fullName evidence="9">L-arabinose transport system permease protein</fullName>
    </submittedName>
</protein>
<evidence type="ECO:0000313" key="10">
    <source>
        <dbReference type="Proteomes" id="UP000067448"/>
    </source>
</evidence>
<keyword evidence="4 7" id="KW-0812">Transmembrane</keyword>
<feature type="transmembrane region" description="Helical" evidence="7">
    <location>
        <begin position="279"/>
        <end position="298"/>
    </location>
</feature>
<keyword evidence="2 7" id="KW-0813">Transport</keyword>
<dbReference type="Proteomes" id="UP000067448">
    <property type="component" value="Unassembled WGS sequence"/>
</dbReference>
<dbReference type="Pfam" id="PF00528">
    <property type="entry name" value="BPD_transp_1"/>
    <property type="match status" value="1"/>
</dbReference>
<keyword evidence="6 7" id="KW-0472">Membrane</keyword>
<keyword evidence="3" id="KW-1003">Cell membrane</keyword>
<comment type="similarity">
    <text evidence="7">Belongs to the binding-protein-dependent transport system permease family.</text>
</comment>
<dbReference type="SUPFAM" id="SSF161098">
    <property type="entry name" value="MetI-like"/>
    <property type="match status" value="1"/>
</dbReference>
<comment type="subcellular location">
    <subcellularLocation>
        <location evidence="1 7">Cell membrane</location>
        <topology evidence="1 7">Multi-pass membrane protein</topology>
    </subcellularLocation>
</comment>
<dbReference type="InterPro" id="IPR000515">
    <property type="entry name" value="MetI-like"/>
</dbReference>
<dbReference type="PANTHER" id="PTHR43744">
    <property type="entry name" value="ABC TRANSPORTER PERMEASE PROTEIN MG189-RELATED-RELATED"/>
    <property type="match status" value="1"/>
</dbReference>
<keyword evidence="5 7" id="KW-1133">Transmembrane helix</keyword>
<feature type="transmembrane region" description="Helical" evidence="7">
    <location>
        <begin position="37"/>
        <end position="59"/>
    </location>
</feature>
<organism evidence="9 10">
    <name type="scientific">Streptomyces scabiei</name>
    <dbReference type="NCBI Taxonomy" id="1930"/>
    <lineage>
        <taxon>Bacteria</taxon>
        <taxon>Bacillati</taxon>
        <taxon>Actinomycetota</taxon>
        <taxon>Actinomycetes</taxon>
        <taxon>Kitasatosporales</taxon>
        <taxon>Streptomycetaceae</taxon>
        <taxon>Streptomyces</taxon>
    </lineage>
</organism>
<feature type="domain" description="ABC transmembrane type-1" evidence="8">
    <location>
        <begin position="98"/>
        <end position="298"/>
    </location>
</feature>
<evidence type="ECO:0000256" key="5">
    <source>
        <dbReference type="ARBA" id="ARBA00022989"/>
    </source>
</evidence>
<feature type="transmembrane region" description="Helical" evidence="7">
    <location>
        <begin position="174"/>
        <end position="198"/>
    </location>
</feature>
<dbReference type="GO" id="GO:0055085">
    <property type="term" value="P:transmembrane transport"/>
    <property type="evidence" value="ECO:0007669"/>
    <property type="project" value="InterPro"/>
</dbReference>
<evidence type="ECO:0000256" key="2">
    <source>
        <dbReference type="ARBA" id="ARBA00022448"/>
    </source>
</evidence>
<accession>A0A100JP79</accession>
<dbReference type="OrthoDB" id="9794684at2"/>
<name>A0A100JP79_STRSC</name>
<evidence type="ECO:0000256" key="1">
    <source>
        <dbReference type="ARBA" id="ARBA00004651"/>
    </source>
</evidence>
<gene>
    <name evidence="9" type="primary">araQ_7</name>
    <name evidence="9" type="ORF">SsS58_03541</name>
</gene>
<comment type="caution">
    <text evidence="9">The sequence shown here is derived from an EMBL/GenBank/DDBJ whole genome shotgun (WGS) entry which is preliminary data.</text>
</comment>
<dbReference type="RefSeq" id="WP_006379287.1">
    <property type="nucleotide sequence ID" value="NZ_BCMM01000015.1"/>
</dbReference>
<dbReference type="InterPro" id="IPR035906">
    <property type="entry name" value="MetI-like_sf"/>
</dbReference>
<feature type="transmembrane region" description="Helical" evidence="7">
    <location>
        <begin position="102"/>
        <end position="123"/>
    </location>
</feature>
<dbReference type="EMBL" id="BCMM01000015">
    <property type="protein sequence ID" value="GAQ63164.1"/>
    <property type="molecule type" value="Genomic_DNA"/>
</dbReference>
<evidence type="ECO:0000256" key="4">
    <source>
        <dbReference type="ARBA" id="ARBA00022692"/>
    </source>
</evidence>
<evidence type="ECO:0000256" key="3">
    <source>
        <dbReference type="ARBA" id="ARBA00022475"/>
    </source>
</evidence>
<dbReference type="GeneID" id="24306678"/>
<reference evidence="10" key="1">
    <citation type="submission" date="2015-11" db="EMBL/GenBank/DDBJ databases">
        <authorList>
            <consortium name="Cross-ministerial Strategic Innovation Promotion Program (SIP) consortium"/>
            <person name="Tomihama T."/>
            <person name="Ikenaga M."/>
            <person name="Sakai M."/>
            <person name="Okubo T."/>
            <person name="Ikeda S."/>
        </authorList>
    </citation>
    <scope>NUCLEOTIDE SEQUENCE [LARGE SCALE GENOMIC DNA]</scope>
    <source>
        <strain evidence="10">S58</strain>
    </source>
</reference>
<proteinExistence type="inferred from homology"/>
<sequence>MSSHPSPTTTLNEALRATPLNSGALAKQRTPVRPARILLHVFLAGAALAWLAPLLWAMYAAMRPYAETSTKGYVSWPDELSLDNFTNAFQQSDMLHYFGNTLLVAIPAVLLTLFLSSMVAFYVSRFDFRVNLFLLLVFTAGNLLPQQVIITPLYRLYLLIDLPGITMSGKLYDSALGLVLIHVAFQSGFCAFVLANYMRSLPHELTEAALVDGASVWRLYWQIVLPLCKPAMAALATLLSIWIYNDFFWAIVLISTGENMPITSALNNLSGQYFTDPNLVAAGALLTAIPTLIVYFVLQRQFVSGLTLGANKG</sequence>
<reference evidence="10" key="3">
    <citation type="submission" date="2016-02" db="EMBL/GenBank/DDBJ databases">
        <title>Draft genome of pathogenic Streptomyces sp. in Japan.</title>
        <authorList>
            <person name="Tomihama T."/>
            <person name="Ikenaga M."/>
            <person name="Sakai M."/>
            <person name="Okubo T."/>
            <person name="Ikeda S."/>
        </authorList>
    </citation>
    <scope>NUCLEOTIDE SEQUENCE [LARGE SCALE GENOMIC DNA]</scope>
    <source>
        <strain evidence="10">S58</strain>
    </source>
</reference>
<dbReference type="AlphaFoldDB" id="A0A100JP79"/>
<evidence type="ECO:0000256" key="7">
    <source>
        <dbReference type="RuleBase" id="RU363032"/>
    </source>
</evidence>
<reference evidence="9 10" key="2">
    <citation type="journal article" date="2016" name="Genome Announc.">
        <title>Draft Genome Sequences of Streptomyces scabiei S58, Streptomyces turgidiscabies T45, and Streptomyces acidiscabies a10, the Pathogens of Potato Common Scab, Isolated in Japan.</title>
        <authorList>
            <person name="Tomihama T."/>
            <person name="Nishi Y."/>
            <person name="Sakai M."/>
            <person name="Ikenaga M."/>
            <person name="Okubo T."/>
            <person name="Ikeda S."/>
        </authorList>
    </citation>
    <scope>NUCLEOTIDE SEQUENCE [LARGE SCALE GENOMIC DNA]</scope>
    <source>
        <strain evidence="9 10">S58</strain>
    </source>
</reference>
<evidence type="ECO:0000259" key="8">
    <source>
        <dbReference type="PROSITE" id="PS50928"/>
    </source>
</evidence>
<evidence type="ECO:0000256" key="6">
    <source>
        <dbReference type="ARBA" id="ARBA00023136"/>
    </source>
</evidence>